<dbReference type="AlphaFoldDB" id="A0A425C4P1"/>
<name>A0A425C4P1_APHAT</name>
<sequence length="240" mass="27032">MGNNACSKGPIQRDVRPFLPTAWDELMSLERWATSRNLHFIRDKATLVEWFGPKRRQDVVDAVDRRKDFFAFPLCVNDFLAGFALVQQAPVLRKFECTANDHQLPLQAVLVENLETLIADQLHGMKQLAAIEYEIGVAAEAPQESNYSFLVHIEAPRSTPFQGRPDEATTTTTTNDHAAATLSCRFEFKEKAADDKHPSTAPNSVDILDQMQLDDDEVLETGFPMAFTMEFLLWKSVTGN</sequence>
<accession>A0A425C4P1</accession>
<keyword evidence="2" id="KW-1185">Reference proteome</keyword>
<proteinExistence type="predicted"/>
<dbReference type="Proteomes" id="UP000284702">
    <property type="component" value="Unassembled WGS sequence"/>
</dbReference>
<comment type="caution">
    <text evidence="1">The sequence shown here is derived from an EMBL/GenBank/DDBJ whole genome shotgun (WGS) entry which is preliminary data.</text>
</comment>
<organism evidence="1 2">
    <name type="scientific">Aphanomyces astaci</name>
    <name type="common">Crayfish plague agent</name>
    <dbReference type="NCBI Taxonomy" id="112090"/>
    <lineage>
        <taxon>Eukaryota</taxon>
        <taxon>Sar</taxon>
        <taxon>Stramenopiles</taxon>
        <taxon>Oomycota</taxon>
        <taxon>Saprolegniomycetes</taxon>
        <taxon>Saprolegniales</taxon>
        <taxon>Verrucalvaceae</taxon>
        <taxon>Aphanomyces</taxon>
    </lineage>
</organism>
<gene>
    <name evidence="1" type="ORF">B5M09_000837</name>
</gene>
<evidence type="ECO:0000313" key="1">
    <source>
        <dbReference type="EMBL" id="RQM11971.1"/>
    </source>
</evidence>
<dbReference type="VEuPathDB" id="FungiDB:H257_15624"/>
<dbReference type="EMBL" id="MZMZ02005892">
    <property type="protein sequence ID" value="RQM11971.1"/>
    <property type="molecule type" value="Genomic_DNA"/>
</dbReference>
<protein>
    <submittedName>
        <fullName evidence="1">Uncharacterized protein</fullName>
    </submittedName>
</protein>
<reference evidence="1" key="1">
    <citation type="submission" date="2018-07" db="EMBL/GenBank/DDBJ databases">
        <title>Annotation of Aphanomyces astaci genome assembly.</title>
        <authorList>
            <person name="Studholme D.J."/>
        </authorList>
    </citation>
    <scope>NUCLEOTIDE SEQUENCE [LARGE SCALE GENOMIC DNA]</scope>
    <source>
        <strain evidence="1">Pc</strain>
    </source>
</reference>
<evidence type="ECO:0000313" key="2">
    <source>
        <dbReference type="Proteomes" id="UP000284702"/>
    </source>
</evidence>